<gene>
    <name evidence="2" type="ORF">EFL95_04390</name>
</gene>
<reference evidence="2 3" key="1">
    <citation type="submission" date="2018-11" db="EMBL/GenBank/DDBJ databases">
        <authorList>
            <person name="Li F."/>
        </authorList>
    </citation>
    <scope>NUCLEOTIDE SEQUENCE [LARGE SCALE GENOMIC DNA]</scope>
    <source>
        <strain evidence="2 3">KIS18-7</strain>
    </source>
</reference>
<dbReference type="RefSeq" id="WP_123232848.1">
    <property type="nucleotide sequence ID" value="NZ_RJSG01000002.1"/>
</dbReference>
<feature type="transmembrane region" description="Helical" evidence="1">
    <location>
        <begin position="97"/>
        <end position="118"/>
    </location>
</feature>
<feature type="transmembrane region" description="Helical" evidence="1">
    <location>
        <begin position="12"/>
        <end position="30"/>
    </location>
</feature>
<proteinExistence type="predicted"/>
<dbReference type="AlphaFoldDB" id="A0A3N0DRT9"/>
<protein>
    <submittedName>
        <fullName evidence="2">Uncharacterized protein</fullName>
    </submittedName>
</protein>
<accession>A0A3N0DRT9</accession>
<organism evidence="2 3">
    <name type="scientific">Nocardioides marmorisolisilvae</name>
    <dbReference type="NCBI Taxonomy" id="1542737"/>
    <lineage>
        <taxon>Bacteria</taxon>
        <taxon>Bacillati</taxon>
        <taxon>Actinomycetota</taxon>
        <taxon>Actinomycetes</taxon>
        <taxon>Propionibacteriales</taxon>
        <taxon>Nocardioidaceae</taxon>
        <taxon>Nocardioides</taxon>
    </lineage>
</organism>
<sequence length="133" mass="14240">MERTWPLRQQYAWLVVGAVGSTVSSFSGPLEDAVGSPAAVCIYLVGGVLLGGLWYVLSPRPLGERARAVGRIVAIYLTFWLLLLLVSLLWGSGGDDSWSVAGPAIAVLPGLPLGLWLAERRATRAVTRTPVLR</sequence>
<keyword evidence="3" id="KW-1185">Reference proteome</keyword>
<evidence type="ECO:0000256" key="1">
    <source>
        <dbReference type="SAM" id="Phobius"/>
    </source>
</evidence>
<comment type="caution">
    <text evidence="2">The sequence shown here is derived from an EMBL/GenBank/DDBJ whole genome shotgun (WGS) entry which is preliminary data.</text>
</comment>
<dbReference type="EMBL" id="RJSG01000002">
    <property type="protein sequence ID" value="RNL78349.1"/>
    <property type="molecule type" value="Genomic_DNA"/>
</dbReference>
<evidence type="ECO:0000313" key="3">
    <source>
        <dbReference type="Proteomes" id="UP000277094"/>
    </source>
</evidence>
<keyword evidence="1" id="KW-1133">Transmembrane helix</keyword>
<feature type="transmembrane region" description="Helical" evidence="1">
    <location>
        <begin position="69"/>
        <end position="91"/>
    </location>
</feature>
<feature type="transmembrane region" description="Helical" evidence="1">
    <location>
        <begin position="36"/>
        <end position="57"/>
    </location>
</feature>
<keyword evidence="1" id="KW-0472">Membrane</keyword>
<name>A0A3N0DRT9_9ACTN</name>
<dbReference type="Proteomes" id="UP000277094">
    <property type="component" value="Unassembled WGS sequence"/>
</dbReference>
<evidence type="ECO:0000313" key="2">
    <source>
        <dbReference type="EMBL" id="RNL78349.1"/>
    </source>
</evidence>
<keyword evidence="1" id="KW-0812">Transmembrane</keyword>